<dbReference type="InterPro" id="IPR036291">
    <property type="entry name" value="NAD(P)-bd_dom_sf"/>
</dbReference>
<evidence type="ECO:0000256" key="8">
    <source>
        <dbReference type="RuleBase" id="RU000548"/>
    </source>
</evidence>
<evidence type="ECO:0000256" key="5">
    <source>
        <dbReference type="HAMAP-Rule" id="MF_00563"/>
    </source>
</evidence>
<keyword evidence="5" id="KW-0963">Cytoplasm</keyword>
<dbReference type="GO" id="GO:0071269">
    <property type="term" value="P:L-homocysteine biosynthetic process"/>
    <property type="evidence" value="ECO:0007669"/>
    <property type="project" value="UniProtKB-UniRule"/>
</dbReference>
<gene>
    <name evidence="5" type="primary">ahcY</name>
    <name evidence="11" type="ORF">PJIAN_4694</name>
</gene>
<feature type="binding site" evidence="7">
    <location>
        <position position="396"/>
    </location>
    <ligand>
        <name>NAD(+)</name>
        <dbReference type="ChEBI" id="CHEBI:57540"/>
    </ligand>
</feature>
<dbReference type="PANTHER" id="PTHR23420:SF0">
    <property type="entry name" value="ADENOSYLHOMOCYSTEINASE"/>
    <property type="match status" value="1"/>
</dbReference>
<evidence type="ECO:0000256" key="1">
    <source>
        <dbReference type="ARBA" id="ARBA00007122"/>
    </source>
</evidence>
<comment type="caution">
    <text evidence="11">The sequence shown here is derived from an EMBL/GenBank/DDBJ whole genome shotgun (WGS) entry which is preliminary data.</text>
</comment>
<dbReference type="SUPFAM" id="SSF52283">
    <property type="entry name" value="Formate/glycerate dehydrogenase catalytic domain-like"/>
    <property type="match status" value="1"/>
</dbReference>
<dbReference type="FunFam" id="3.40.50.720:FF:000004">
    <property type="entry name" value="Adenosylhomocysteinase"/>
    <property type="match status" value="1"/>
</dbReference>
<dbReference type="Gene3D" id="3.40.50.1480">
    <property type="entry name" value="Adenosylhomocysteinase-like"/>
    <property type="match status" value="1"/>
</dbReference>
<keyword evidence="4 5" id="KW-0520">NAD</keyword>
<comment type="pathway">
    <text evidence="5 8">Amino-acid biosynthesis; L-homocysteine biosynthesis; L-homocysteine from S-adenosyl-L-homocysteine: step 1/1.</text>
</comment>
<accession>A0A161LFX2</accession>
<dbReference type="CDD" id="cd00401">
    <property type="entry name" value="SAHH"/>
    <property type="match status" value="1"/>
</dbReference>
<dbReference type="UniPathway" id="UPA00314">
    <property type="reaction ID" value="UER00076"/>
</dbReference>
<keyword evidence="12" id="KW-1185">Reference proteome</keyword>
<feature type="binding site" evidence="5">
    <location>
        <position position="233"/>
    </location>
    <ligand>
        <name>NAD(+)</name>
        <dbReference type="ChEBI" id="CHEBI:57540"/>
    </ligand>
</feature>
<dbReference type="Pfam" id="PF00670">
    <property type="entry name" value="AdoHcyase_NAD"/>
    <property type="match status" value="1"/>
</dbReference>
<dbReference type="EC" id="3.13.2.1" evidence="5"/>
<evidence type="ECO:0000256" key="6">
    <source>
        <dbReference type="PIRSR" id="PIRSR001109-1"/>
    </source>
</evidence>
<feature type="binding site" evidence="5 7">
    <location>
        <begin position="341"/>
        <end position="343"/>
    </location>
    <ligand>
        <name>NAD(+)</name>
        <dbReference type="ChEBI" id="CHEBI:57540"/>
    </ligand>
</feature>
<dbReference type="Gene3D" id="3.40.50.720">
    <property type="entry name" value="NAD(P)-binding Rossmann-like Domain"/>
    <property type="match status" value="1"/>
</dbReference>
<dbReference type="GO" id="GO:0004013">
    <property type="term" value="F:adenosylhomocysteinase activity"/>
    <property type="evidence" value="ECO:0007669"/>
    <property type="project" value="UniProtKB-UniRule"/>
</dbReference>
<evidence type="ECO:0000256" key="7">
    <source>
        <dbReference type="PIRSR" id="PIRSR001109-2"/>
    </source>
</evidence>
<dbReference type="InterPro" id="IPR015878">
    <property type="entry name" value="Ado_hCys_hydrolase_NAD-bd"/>
</dbReference>
<dbReference type="Pfam" id="PF05221">
    <property type="entry name" value="AdoHcyase"/>
    <property type="match status" value="1"/>
</dbReference>
<dbReference type="InterPro" id="IPR000043">
    <property type="entry name" value="Adenosylhomocysteinase-like"/>
</dbReference>
<feature type="binding site" evidence="5 7">
    <location>
        <begin position="199"/>
        <end position="201"/>
    </location>
    <ligand>
        <name>NAD(+)</name>
        <dbReference type="ChEBI" id="CHEBI:57540"/>
    </ligand>
</feature>
<feature type="binding site" evidence="5 6">
    <location>
        <position position="62"/>
    </location>
    <ligand>
        <name>substrate</name>
    </ligand>
</feature>
<dbReference type="HAMAP" id="MF_00563">
    <property type="entry name" value="AdoHcyase"/>
    <property type="match status" value="1"/>
</dbReference>
<dbReference type="GO" id="GO:0005829">
    <property type="term" value="C:cytosol"/>
    <property type="evidence" value="ECO:0007669"/>
    <property type="project" value="TreeGrafter"/>
</dbReference>
<dbReference type="EMBL" id="BDCR01000004">
    <property type="protein sequence ID" value="GAT64145.1"/>
    <property type="molecule type" value="Genomic_DNA"/>
</dbReference>
<evidence type="ECO:0000256" key="9">
    <source>
        <dbReference type="RuleBase" id="RU004166"/>
    </source>
</evidence>
<dbReference type="STRING" id="681398.PJIAN_4694"/>
<comment type="function">
    <text evidence="5">May play a key role in the regulation of the intracellular concentration of adenosylhomocysteine.</text>
</comment>
<dbReference type="InterPro" id="IPR042172">
    <property type="entry name" value="Adenosylhomocyst_ase-like_sf"/>
</dbReference>
<dbReference type="GO" id="GO:0006730">
    <property type="term" value="P:one-carbon metabolic process"/>
    <property type="evidence" value="ECO:0007669"/>
    <property type="project" value="UniProtKB-UniRule"/>
</dbReference>
<name>A0A161LFX2_9BACT</name>
<feature type="binding site" evidence="5 6">
    <location>
        <position position="232"/>
    </location>
    <ligand>
        <name>substrate</name>
    </ligand>
</feature>
<protein>
    <recommendedName>
        <fullName evidence="5">Adenosylhomocysteinase</fullName>
        <ecNumber evidence="5">3.13.2.1</ecNumber>
    </recommendedName>
    <alternativeName>
        <fullName evidence="5">S-adenosyl-L-homocysteine hydrolase</fullName>
        <shortName evidence="5">AdoHcyase</shortName>
    </alternativeName>
</protein>
<sequence length="473" mass="52474">MIQEQLFSGLPYKVADISLADFGRKEIILAEKEMPGLMALREKYGNEKPLKGARIMGSLHMTIQTAVLIETLAALGAEVRWASCNIYSTQDHAAAAIADAGIPVFAWKGETLAEYWWCTLQALVFEGNKGPNVIVDDGGDATMMIHVGNDAEKDASVLDKAVGGEDERELYAILKEVLKKDTSLWTRMIPEIRGVSEETTTGVHRLYQMLEEGKLLFPAFNVNDSVTKSKFDNLYGCRESLADGIKRATDIMLAGKVVVVCGYGDVGKGCAHSMRTYGARVLVTEIDPICALQAAMEGFEVTTVEYALVEGDIYVTTTGNRDIIRIEHIEKMKNAAIICNIGHFDNEIQVDKLKTFPGIKHENIKPQVDKYIFPDGHFILLLADGRLVNLGCATGHPSFVMSNSFTNQTLAQIELFTNNYEVNVYRLPKKLDEEVARLHLEKIGVKLTRLTPEQASYIGVSQDGPFKPEHYRY</sequence>
<evidence type="ECO:0000256" key="4">
    <source>
        <dbReference type="ARBA" id="ARBA00023027"/>
    </source>
</evidence>
<feature type="binding site" evidence="5 6">
    <location>
        <position position="198"/>
    </location>
    <ligand>
        <name>substrate</name>
    </ligand>
</feature>
<dbReference type="RefSeq" id="WP_068705973.1">
    <property type="nucleotide sequence ID" value="NZ_BDCR01000004.1"/>
</dbReference>
<keyword evidence="3 5" id="KW-0378">Hydrolase</keyword>
<evidence type="ECO:0000256" key="3">
    <source>
        <dbReference type="ARBA" id="ARBA00022801"/>
    </source>
</evidence>
<dbReference type="NCBIfam" id="TIGR00936">
    <property type="entry name" value="ahcY"/>
    <property type="match status" value="1"/>
</dbReference>
<evidence type="ECO:0000313" key="12">
    <source>
        <dbReference type="Proteomes" id="UP000076586"/>
    </source>
</evidence>
<comment type="cofactor">
    <cofactor evidence="5 7 8">
        <name>NAD(+)</name>
        <dbReference type="ChEBI" id="CHEBI:57540"/>
    </cofactor>
    <text evidence="5 7 8">Binds 1 NAD(+) per subunit.</text>
</comment>
<comment type="subcellular location">
    <subcellularLocation>
        <location evidence="5">Cytoplasm</location>
    </subcellularLocation>
</comment>
<feature type="binding site" evidence="5 7">
    <location>
        <position position="285"/>
    </location>
    <ligand>
        <name>NAD(+)</name>
        <dbReference type="ChEBI" id="CHEBI:57540"/>
    </ligand>
</feature>
<keyword evidence="2 5" id="KW-0554">One-carbon metabolism</keyword>
<feature type="binding site" evidence="5 7">
    <location>
        <position position="389"/>
    </location>
    <ligand>
        <name>NAD(+)</name>
        <dbReference type="ChEBI" id="CHEBI:57540"/>
    </ligand>
</feature>
<reference evidence="12" key="2">
    <citation type="journal article" date="2017" name="Genome Announc.">
        <title>Draft genome sequence of Paludibacter jiangxiensis NM7(T), a propionate-producing fermentative bacterium.</title>
        <authorList>
            <person name="Qiu Y.-L."/>
            <person name="Tourlousse D.M."/>
            <person name="Matsuura N."/>
            <person name="Ohashi A."/>
            <person name="Sekiguchi Y."/>
        </authorList>
    </citation>
    <scope>NUCLEOTIDE SEQUENCE [LARGE SCALE GENOMIC DNA]</scope>
    <source>
        <strain evidence="12">NM7</strain>
    </source>
</reference>
<organism evidence="11 12">
    <name type="scientific">Paludibacter jiangxiensis</name>
    <dbReference type="NCBI Taxonomy" id="681398"/>
    <lineage>
        <taxon>Bacteria</taxon>
        <taxon>Pseudomonadati</taxon>
        <taxon>Bacteroidota</taxon>
        <taxon>Bacteroidia</taxon>
        <taxon>Bacteroidales</taxon>
        <taxon>Paludibacteraceae</taxon>
        <taxon>Paludibacter</taxon>
    </lineage>
</organism>
<dbReference type="AlphaFoldDB" id="A0A161LFX2"/>
<comment type="catalytic activity">
    <reaction evidence="5 8">
        <text>S-adenosyl-L-homocysteine + H2O = L-homocysteine + adenosine</text>
        <dbReference type="Rhea" id="RHEA:21708"/>
        <dbReference type="ChEBI" id="CHEBI:15377"/>
        <dbReference type="ChEBI" id="CHEBI:16335"/>
        <dbReference type="ChEBI" id="CHEBI:57856"/>
        <dbReference type="ChEBI" id="CHEBI:58199"/>
        <dbReference type="EC" id="3.13.2.1"/>
    </reaction>
</comment>
<dbReference type="PROSITE" id="PS00739">
    <property type="entry name" value="ADOHCYASE_2"/>
    <property type="match status" value="1"/>
</dbReference>
<feature type="binding site" evidence="5 6">
    <location>
        <position position="228"/>
    </location>
    <ligand>
        <name>substrate</name>
    </ligand>
</feature>
<dbReference type="SMART" id="SM00997">
    <property type="entry name" value="AdoHcyase_NAD"/>
    <property type="match status" value="1"/>
</dbReference>
<feature type="binding site" evidence="5 6">
    <location>
        <position position="137"/>
    </location>
    <ligand>
        <name>substrate</name>
    </ligand>
</feature>
<dbReference type="OrthoDB" id="9802717at2"/>
<feature type="domain" description="S-adenosyl-L-homocysteine hydrolase NAD binding" evidence="10">
    <location>
        <begin position="233"/>
        <end position="395"/>
    </location>
</feature>
<dbReference type="Proteomes" id="UP000076586">
    <property type="component" value="Unassembled WGS sequence"/>
</dbReference>
<dbReference type="PIRSF" id="PIRSF001109">
    <property type="entry name" value="Ad_hcy_hydrolase"/>
    <property type="match status" value="1"/>
</dbReference>
<dbReference type="PANTHER" id="PTHR23420">
    <property type="entry name" value="ADENOSYLHOMOCYSTEINASE"/>
    <property type="match status" value="1"/>
</dbReference>
<feature type="binding site" evidence="5">
    <location>
        <position position="320"/>
    </location>
    <ligand>
        <name>NAD(+)</name>
        <dbReference type="ChEBI" id="CHEBI:57540"/>
    </ligand>
</feature>
<dbReference type="SUPFAM" id="SSF51735">
    <property type="entry name" value="NAD(P)-binding Rossmann-fold domains"/>
    <property type="match status" value="1"/>
</dbReference>
<evidence type="ECO:0000313" key="11">
    <source>
        <dbReference type="EMBL" id="GAT64145.1"/>
    </source>
</evidence>
<dbReference type="PROSITE" id="PS00738">
    <property type="entry name" value="ADOHCYASE_1"/>
    <property type="match status" value="1"/>
</dbReference>
<reference evidence="12" key="1">
    <citation type="submission" date="2016-04" db="EMBL/GenBank/DDBJ databases">
        <title>Draft genome sequence of Paludibacter jiangxiensis strain NM7.</title>
        <authorList>
            <person name="Qiu Y."/>
            <person name="Matsuura N."/>
            <person name="Ohashi A."/>
            <person name="Tourlousse M.D."/>
            <person name="Sekiguchi Y."/>
        </authorList>
    </citation>
    <scope>NUCLEOTIDE SEQUENCE [LARGE SCALE GENOMIC DNA]</scope>
    <source>
        <strain evidence="12">NM7</strain>
    </source>
</reference>
<dbReference type="SMART" id="SM00996">
    <property type="entry name" value="AdoHcyase"/>
    <property type="match status" value="1"/>
</dbReference>
<proteinExistence type="inferred from homology"/>
<feature type="binding site" evidence="5">
    <location>
        <begin position="262"/>
        <end position="267"/>
    </location>
    <ligand>
        <name>NAD(+)</name>
        <dbReference type="ChEBI" id="CHEBI:57540"/>
    </ligand>
</feature>
<dbReference type="InterPro" id="IPR020082">
    <property type="entry name" value="S-Ado-L-homoCys_hydrolase_CS"/>
</dbReference>
<dbReference type="GO" id="GO:0033353">
    <property type="term" value="P:S-adenosylmethionine cycle"/>
    <property type="evidence" value="ECO:0007669"/>
    <property type="project" value="TreeGrafter"/>
</dbReference>
<dbReference type="NCBIfam" id="NF004005">
    <property type="entry name" value="PRK05476.2-3"/>
    <property type="match status" value="1"/>
</dbReference>
<feature type="binding site" evidence="7">
    <location>
        <begin position="264"/>
        <end position="269"/>
    </location>
    <ligand>
        <name>NAD(+)</name>
        <dbReference type="ChEBI" id="CHEBI:57540"/>
    </ligand>
</feature>
<evidence type="ECO:0000259" key="10">
    <source>
        <dbReference type="SMART" id="SM00997"/>
    </source>
</evidence>
<evidence type="ECO:0000256" key="2">
    <source>
        <dbReference type="ARBA" id="ARBA00022563"/>
    </source>
</evidence>
<comment type="similarity">
    <text evidence="1 5 9">Belongs to the adenosylhomocysteinase family.</text>
</comment>